<evidence type="ECO:0000256" key="3">
    <source>
        <dbReference type="PROSITE-ProRule" id="PRU00221"/>
    </source>
</evidence>
<feature type="repeat" description="WD" evidence="3">
    <location>
        <begin position="1112"/>
        <end position="1135"/>
    </location>
</feature>
<feature type="repeat" description="WD" evidence="3">
    <location>
        <begin position="885"/>
        <end position="926"/>
    </location>
</feature>
<dbReference type="Gene3D" id="2.130.10.10">
    <property type="entry name" value="YVTN repeat-like/Quinoprotein amine dehydrogenase"/>
    <property type="match status" value="4"/>
</dbReference>
<dbReference type="InterPro" id="IPR001646">
    <property type="entry name" value="5peptide_repeat"/>
</dbReference>
<dbReference type="Gene3D" id="2.160.20.80">
    <property type="entry name" value="E3 ubiquitin-protein ligase SopA"/>
    <property type="match status" value="1"/>
</dbReference>
<keyword evidence="6" id="KW-1185">Reference proteome</keyword>
<evidence type="ECO:0000256" key="1">
    <source>
        <dbReference type="ARBA" id="ARBA00022574"/>
    </source>
</evidence>
<accession>A0ABQ7JPH0</accession>
<feature type="repeat" description="WD" evidence="3">
    <location>
        <begin position="843"/>
        <end position="884"/>
    </location>
</feature>
<dbReference type="CDD" id="cd00200">
    <property type="entry name" value="WD40"/>
    <property type="match status" value="2"/>
</dbReference>
<proteinExistence type="predicted"/>
<dbReference type="EMBL" id="JAAAIM010001038">
    <property type="protein sequence ID" value="KAG0282577.1"/>
    <property type="molecule type" value="Genomic_DNA"/>
</dbReference>
<dbReference type="PROSITE" id="PS50294">
    <property type="entry name" value="WD_REPEATS_REGION"/>
    <property type="match status" value="4"/>
</dbReference>
<dbReference type="SUPFAM" id="SSF52540">
    <property type="entry name" value="P-loop containing nucleoside triphosphate hydrolases"/>
    <property type="match status" value="1"/>
</dbReference>
<dbReference type="InterPro" id="IPR050349">
    <property type="entry name" value="WD_LIS1/nudF_dynein_reg"/>
</dbReference>
<dbReference type="SUPFAM" id="SSF141571">
    <property type="entry name" value="Pentapeptide repeat-like"/>
    <property type="match status" value="1"/>
</dbReference>
<keyword evidence="1 3" id="KW-0853">WD repeat</keyword>
<reference evidence="5 6" key="1">
    <citation type="journal article" date="2020" name="Fungal Divers.">
        <title>Resolving the Mortierellaceae phylogeny through synthesis of multi-gene phylogenetics and phylogenomics.</title>
        <authorList>
            <person name="Vandepol N."/>
            <person name="Liber J."/>
            <person name="Desiro A."/>
            <person name="Na H."/>
            <person name="Kennedy M."/>
            <person name="Barry K."/>
            <person name="Grigoriev I.V."/>
            <person name="Miller A.N."/>
            <person name="O'Donnell K."/>
            <person name="Stajich J.E."/>
            <person name="Bonito G."/>
        </authorList>
    </citation>
    <scope>NUCLEOTIDE SEQUENCE [LARGE SCALE GENOMIC DNA]</scope>
    <source>
        <strain evidence="5 6">AD045</strain>
    </source>
</reference>
<gene>
    <name evidence="5" type="primary">SWD1</name>
    <name evidence="5" type="ORF">BGZ96_000331</name>
</gene>
<feature type="non-terminal residue" evidence="5">
    <location>
        <position position="1"/>
    </location>
</feature>
<sequence length="1290" mass="144785">IPTMTNNPSKRPVLEDFDDGDNEMNHLTRKRVRVRSPSDIFLQGRVEWTEQMVYCKVGILDGQSVFLPILTTDRPIEDLTDLVDDNLQTLRMRRLQEYHQPIYIPPMAKANLQAQDDAIFPLLDSVQGFLTSDRQVMLILGDSGSGKSTFNHHLENLLWKNYNIGDPIPLFINLPAIERPDQDLIHKQLKIYDFSDNQILEMKMNRQFILICDGYDGSQLNVNLHITNRFNQRDQWRTRMIISCRTQFLGPVYIERFSPQPTDHYGAAQVDRFQQAITLPFSEKQVQSYVAYYVSLEPRPWVAEEYMLMLTTIPSLMDLVKNPFLLTLTLEALPSVTKSHQELSNIRITRVRLYDYFVDQWVGVNMRRLQNSALNKDDRETLAELVDRGFSSLAVDFSTRLARAIFDKQENNPVVQYIHFRDKNSWRAEFFGTQPMVRLLRDSSPLIRSGSLFQFIHRSMLEYFFSCTVFEPNNHRDKNEFRPQTELGSYDVLPLDPNCPLFKRDLIKEPSIIQFLSERVKQSSDFEKQLHNVVELSKSDTTASTAAANAITILVRVGTLFHGADLRGIRIPGADLSGGQFDSVQLQGADLRGVDFTRSWLRQADLTHTRLEGVRFGELPYLKEEDEVTACAYSPGGSIFVTATRKGLRGIINIYNALTWTRMNTLYIDRERIGSHSICISTNSIAFSPDSRHFVTGGNDGTVRLWDCAEGKKLLEMEEVYGGDVSVAFSPCGKRVVSACRYGYARIWNAETGETIFAIKRHTGYIKSVKFSPDGSRVVLGYYDGTIRFWDAATGESGAVWNAPSGNVSCFAYTLDGQHLASGHYKGVVQLWDTLSGEPGLVLRGGGGFTTSIEFSPDGRLVAISSDASTVRLFNVRDGTLISTFPGHTGNVLDLAFSPDGRQLALAGRDGFVRLWDANSSEASVGWQGPTDVGLNALFTVKGFMLLSVGGNGESVRVWNPLTCAVRPPIPLSSGWLSASAIAPDGRQGMLGGRDGSLRTWDIQTGEAGPMVDGHEDYVRDIFYSPCGRWMLSTSAAKVRLWDLQFPERTQTVRSHQLGRSGNHVYAAFSPTTMMEPRIAITDWTSQLELYDLRTGELLKETWLGAQAKPHSLVFSPNGRQLAIGTEDDSIELWNHEVEEVPIVRLQGHSCLVSCVAYSSCGQWLASGSSDRTVRIWRRHQQQQFPEGGDGVESWSCATVVRGFSEGVQSVSWNQYGPLEFVTKSWDKAVGIWRISDDDEMKDFGSKGGITAHLIWGSNLGRLCAEGLRFEGATGLDSMCEKLLLQRGAH</sequence>
<feature type="region of interest" description="Disordered" evidence="4">
    <location>
        <begin position="1"/>
        <end position="22"/>
    </location>
</feature>
<dbReference type="InterPro" id="IPR019775">
    <property type="entry name" value="WD40_repeat_CS"/>
</dbReference>
<dbReference type="SMART" id="SM00320">
    <property type="entry name" value="WD40"/>
    <property type="match status" value="13"/>
</dbReference>
<keyword evidence="2" id="KW-0677">Repeat</keyword>
<dbReference type="InterPro" id="IPR015943">
    <property type="entry name" value="WD40/YVTN_repeat-like_dom_sf"/>
</dbReference>
<protein>
    <submittedName>
        <fullName evidence="5">Chromatin binding protein</fullName>
    </submittedName>
</protein>
<dbReference type="InterPro" id="IPR036322">
    <property type="entry name" value="WD40_repeat_dom_sf"/>
</dbReference>
<dbReference type="Proteomes" id="UP001194696">
    <property type="component" value="Unassembled WGS sequence"/>
</dbReference>
<dbReference type="InterPro" id="IPR001680">
    <property type="entry name" value="WD40_rpt"/>
</dbReference>
<dbReference type="Pfam" id="PF00400">
    <property type="entry name" value="WD40"/>
    <property type="match status" value="9"/>
</dbReference>
<name>A0ABQ7JPH0_9FUNG</name>
<evidence type="ECO:0000313" key="5">
    <source>
        <dbReference type="EMBL" id="KAG0282577.1"/>
    </source>
</evidence>
<feature type="repeat" description="WD" evidence="3">
    <location>
        <begin position="684"/>
        <end position="716"/>
    </location>
</feature>
<dbReference type="Pfam" id="PF00805">
    <property type="entry name" value="Pentapeptide"/>
    <property type="match status" value="1"/>
</dbReference>
<dbReference type="InterPro" id="IPR027417">
    <property type="entry name" value="P-loop_NTPase"/>
</dbReference>
<comment type="caution">
    <text evidence="5">The sequence shown here is derived from an EMBL/GenBank/DDBJ whole genome shotgun (WGS) entry which is preliminary data.</text>
</comment>
<dbReference type="PROSITE" id="PS00678">
    <property type="entry name" value="WD_REPEATS_1"/>
    <property type="match status" value="2"/>
</dbReference>
<dbReference type="SUPFAM" id="SSF50978">
    <property type="entry name" value="WD40 repeat-like"/>
    <property type="match status" value="2"/>
</dbReference>
<dbReference type="Gene3D" id="3.40.50.300">
    <property type="entry name" value="P-loop containing nucleotide triphosphate hydrolases"/>
    <property type="match status" value="1"/>
</dbReference>
<feature type="repeat" description="WD" evidence="3">
    <location>
        <begin position="759"/>
        <end position="800"/>
    </location>
</feature>
<evidence type="ECO:0000256" key="2">
    <source>
        <dbReference type="ARBA" id="ARBA00022737"/>
    </source>
</evidence>
<feature type="repeat" description="WD" evidence="3">
    <location>
        <begin position="1146"/>
        <end position="1177"/>
    </location>
</feature>
<dbReference type="PROSITE" id="PS50082">
    <property type="entry name" value="WD_REPEATS_2"/>
    <property type="match status" value="6"/>
</dbReference>
<dbReference type="PANTHER" id="PTHR44129">
    <property type="entry name" value="WD REPEAT-CONTAINING PROTEIN POP1"/>
    <property type="match status" value="1"/>
</dbReference>
<evidence type="ECO:0000256" key="4">
    <source>
        <dbReference type="SAM" id="MobiDB-lite"/>
    </source>
</evidence>
<evidence type="ECO:0000313" key="6">
    <source>
        <dbReference type="Proteomes" id="UP001194696"/>
    </source>
</evidence>
<organism evidence="5 6">
    <name type="scientific">Linnemannia gamsii</name>
    <dbReference type="NCBI Taxonomy" id="64522"/>
    <lineage>
        <taxon>Eukaryota</taxon>
        <taxon>Fungi</taxon>
        <taxon>Fungi incertae sedis</taxon>
        <taxon>Mucoromycota</taxon>
        <taxon>Mortierellomycotina</taxon>
        <taxon>Mortierellomycetes</taxon>
        <taxon>Mortierellales</taxon>
        <taxon>Mortierellaceae</taxon>
        <taxon>Linnemannia</taxon>
    </lineage>
</organism>